<proteinExistence type="predicted"/>
<sequence>MAEQRAEPSRFEPCPGGPSAVPSGSRKTRAPARQRRPYVRFTRWRRRHFFRVLEETGHVEMAAEAAGVSLACIYRLRRVEDGFSAKMDSARAAADVRLRAGDEMAPAGGAAGAFVIRKGIGGRVRVMAAGRRWWAGRHDALFLAHLRVTGNVTASAMAAGFSTKTAWNQRGKRADFGRAWDRAVDEAEVRLELRLIEAAAGTMGLPEPDEAAEAKPLDLWLAMWLLRRGERRRGSGSAGAPRASPKGGIDVPPGPRLI</sequence>
<organism evidence="2">
    <name type="scientific">uncultured Sphingomonadaceae bacterium</name>
    <dbReference type="NCBI Taxonomy" id="169976"/>
    <lineage>
        <taxon>Bacteria</taxon>
        <taxon>Pseudomonadati</taxon>
        <taxon>Pseudomonadota</taxon>
        <taxon>Alphaproteobacteria</taxon>
        <taxon>Sphingomonadales</taxon>
        <taxon>Sphingomonadaceae</taxon>
        <taxon>environmental samples</taxon>
    </lineage>
</organism>
<feature type="region of interest" description="Disordered" evidence="1">
    <location>
        <begin position="1"/>
        <end position="34"/>
    </location>
</feature>
<gene>
    <name evidence="2" type="ORF">AVDCRST_MAG91-2728</name>
</gene>
<dbReference type="EMBL" id="CADCVX010000486">
    <property type="protein sequence ID" value="CAA9528278.1"/>
    <property type="molecule type" value="Genomic_DNA"/>
</dbReference>
<name>A0A6J4TNM6_9SPHN</name>
<evidence type="ECO:0000256" key="1">
    <source>
        <dbReference type="SAM" id="MobiDB-lite"/>
    </source>
</evidence>
<feature type="compositionally biased region" description="Basic and acidic residues" evidence="1">
    <location>
        <begin position="1"/>
        <end position="10"/>
    </location>
</feature>
<accession>A0A6J4TNM6</accession>
<feature type="compositionally biased region" description="Low complexity" evidence="1">
    <location>
        <begin position="238"/>
        <end position="248"/>
    </location>
</feature>
<dbReference type="AlphaFoldDB" id="A0A6J4TNM6"/>
<feature type="region of interest" description="Disordered" evidence="1">
    <location>
        <begin position="233"/>
        <end position="258"/>
    </location>
</feature>
<reference evidence="2" key="1">
    <citation type="submission" date="2020-02" db="EMBL/GenBank/DDBJ databases">
        <authorList>
            <person name="Meier V. D."/>
        </authorList>
    </citation>
    <scope>NUCLEOTIDE SEQUENCE</scope>
    <source>
        <strain evidence="2">AVDCRST_MAG91</strain>
    </source>
</reference>
<protein>
    <submittedName>
        <fullName evidence="2">Uncharacterized protein</fullName>
    </submittedName>
</protein>
<evidence type="ECO:0000313" key="2">
    <source>
        <dbReference type="EMBL" id="CAA9528278.1"/>
    </source>
</evidence>